<evidence type="ECO:0000256" key="3">
    <source>
        <dbReference type="ARBA" id="ARBA00023015"/>
    </source>
</evidence>
<keyword evidence="1" id="KW-0597">Phosphoprotein</keyword>
<dbReference type="InterPro" id="IPR036388">
    <property type="entry name" value="WH-like_DNA-bd_sf"/>
</dbReference>
<dbReference type="Proteomes" id="UP001431186">
    <property type="component" value="Chromosome"/>
</dbReference>
<feature type="domain" description="Response regulatory" evidence="8">
    <location>
        <begin position="1"/>
        <end position="42"/>
    </location>
</feature>
<evidence type="ECO:0000256" key="4">
    <source>
        <dbReference type="ARBA" id="ARBA00023125"/>
    </source>
</evidence>
<keyword evidence="5" id="KW-0804">Transcription</keyword>
<organism evidence="10 11">
    <name type="scientific">Leptogranulimonas caecicola</name>
    <dbReference type="NCBI Taxonomy" id="2894156"/>
    <lineage>
        <taxon>Bacteria</taxon>
        <taxon>Bacillati</taxon>
        <taxon>Actinomycetota</taxon>
        <taxon>Coriobacteriia</taxon>
        <taxon>Coriobacteriales</taxon>
        <taxon>Kribbibacteriaceae</taxon>
        <taxon>Leptogranulimonas</taxon>
    </lineage>
</organism>
<dbReference type="PROSITE" id="PS50110">
    <property type="entry name" value="RESPONSE_REGULATORY"/>
    <property type="match status" value="1"/>
</dbReference>
<dbReference type="KEGG" id="lcal:ATTO_06270"/>
<accession>A0AAU9D130</accession>
<dbReference type="GO" id="GO:0032993">
    <property type="term" value="C:protein-DNA complex"/>
    <property type="evidence" value="ECO:0007669"/>
    <property type="project" value="TreeGrafter"/>
</dbReference>
<dbReference type="GO" id="GO:0006355">
    <property type="term" value="P:regulation of DNA-templated transcription"/>
    <property type="evidence" value="ECO:0007669"/>
    <property type="project" value="InterPro"/>
</dbReference>
<dbReference type="GO" id="GO:0000976">
    <property type="term" value="F:transcription cis-regulatory region binding"/>
    <property type="evidence" value="ECO:0007669"/>
    <property type="project" value="TreeGrafter"/>
</dbReference>
<evidence type="ECO:0008006" key="12">
    <source>
        <dbReference type="Google" id="ProtNLM"/>
    </source>
</evidence>
<evidence type="ECO:0000313" key="11">
    <source>
        <dbReference type="Proteomes" id="UP001431186"/>
    </source>
</evidence>
<dbReference type="InterPro" id="IPR039420">
    <property type="entry name" value="WalR-like"/>
</dbReference>
<evidence type="ECO:0000256" key="5">
    <source>
        <dbReference type="ARBA" id="ARBA00023163"/>
    </source>
</evidence>
<reference evidence="10" key="1">
    <citation type="submission" date="2021-11" db="EMBL/GenBank/DDBJ databases">
        <title>Complete genome sequence of Atopobiaceae bacterium TOC12.</title>
        <authorList>
            <person name="Morinaga K."/>
            <person name="Kusada H."/>
            <person name="Tamaki H."/>
        </authorList>
    </citation>
    <scope>NUCLEOTIDE SEQUENCE</scope>
    <source>
        <strain evidence="10">TOC12</strain>
    </source>
</reference>
<feature type="domain" description="OmpR/PhoB-type" evidence="9">
    <location>
        <begin position="49"/>
        <end position="147"/>
    </location>
</feature>
<dbReference type="Gene3D" id="6.10.250.690">
    <property type="match status" value="1"/>
</dbReference>
<keyword evidence="3" id="KW-0805">Transcription regulation</keyword>
<dbReference type="Gene3D" id="1.10.10.10">
    <property type="entry name" value="Winged helix-like DNA-binding domain superfamily/Winged helix DNA-binding domain"/>
    <property type="match status" value="1"/>
</dbReference>
<dbReference type="SUPFAM" id="SSF46894">
    <property type="entry name" value="C-terminal effector domain of the bipartite response regulators"/>
    <property type="match status" value="1"/>
</dbReference>
<evidence type="ECO:0000259" key="9">
    <source>
        <dbReference type="PROSITE" id="PS51755"/>
    </source>
</evidence>
<feature type="DNA-binding region" description="OmpR/PhoB-type" evidence="7">
    <location>
        <begin position="49"/>
        <end position="147"/>
    </location>
</feature>
<dbReference type="GO" id="GO:0005829">
    <property type="term" value="C:cytosol"/>
    <property type="evidence" value="ECO:0007669"/>
    <property type="project" value="TreeGrafter"/>
</dbReference>
<dbReference type="SMART" id="SM00862">
    <property type="entry name" value="Trans_reg_C"/>
    <property type="match status" value="1"/>
</dbReference>
<gene>
    <name evidence="10" type="ORF">ATTO_06270</name>
</gene>
<evidence type="ECO:0000313" key="10">
    <source>
        <dbReference type="EMBL" id="BDC90755.1"/>
    </source>
</evidence>
<evidence type="ECO:0000256" key="1">
    <source>
        <dbReference type="ARBA" id="ARBA00022553"/>
    </source>
</evidence>
<sequence length="167" mass="18406">MLMLTAKAELDDRVTGLESGADYYFTKPFEAAELVAALHAITRSHAEVDGRLAKEGVTLDRTTFRLSGPEGSLELPNKEFQVVEYLMAHPGRIVSADQLRDRLWDASSAPDISVVWAYISYLRKKLALVGAPFTIKSSRNVGYSLQPAVLEDPAASPSSHFKDSHDR</sequence>
<dbReference type="EMBL" id="AP025285">
    <property type="protein sequence ID" value="BDC90755.1"/>
    <property type="molecule type" value="Genomic_DNA"/>
</dbReference>
<comment type="caution">
    <text evidence="6">Lacks conserved residue(s) required for the propagation of feature annotation.</text>
</comment>
<dbReference type="InterPro" id="IPR016032">
    <property type="entry name" value="Sig_transdc_resp-reg_C-effctor"/>
</dbReference>
<evidence type="ECO:0000259" key="8">
    <source>
        <dbReference type="PROSITE" id="PS50110"/>
    </source>
</evidence>
<evidence type="ECO:0000256" key="2">
    <source>
        <dbReference type="ARBA" id="ARBA00023012"/>
    </source>
</evidence>
<dbReference type="SUPFAM" id="SSF52172">
    <property type="entry name" value="CheY-like"/>
    <property type="match status" value="1"/>
</dbReference>
<protein>
    <recommendedName>
        <fullName evidence="12">Transcriptional regulator</fullName>
    </recommendedName>
</protein>
<keyword evidence="4 7" id="KW-0238">DNA-binding</keyword>
<name>A0AAU9D130_9ACTN</name>
<dbReference type="CDD" id="cd00383">
    <property type="entry name" value="trans_reg_C"/>
    <property type="match status" value="1"/>
</dbReference>
<dbReference type="AlphaFoldDB" id="A0AAU9D130"/>
<keyword evidence="11" id="KW-1185">Reference proteome</keyword>
<dbReference type="PANTHER" id="PTHR48111:SF1">
    <property type="entry name" value="TWO-COMPONENT RESPONSE REGULATOR ORR33"/>
    <property type="match status" value="1"/>
</dbReference>
<dbReference type="PROSITE" id="PS51755">
    <property type="entry name" value="OMPR_PHOB"/>
    <property type="match status" value="1"/>
</dbReference>
<dbReference type="Pfam" id="PF00486">
    <property type="entry name" value="Trans_reg_C"/>
    <property type="match status" value="1"/>
</dbReference>
<proteinExistence type="predicted"/>
<dbReference type="GO" id="GO:0000156">
    <property type="term" value="F:phosphorelay response regulator activity"/>
    <property type="evidence" value="ECO:0007669"/>
    <property type="project" value="TreeGrafter"/>
</dbReference>
<dbReference type="InterPro" id="IPR001789">
    <property type="entry name" value="Sig_transdc_resp-reg_receiver"/>
</dbReference>
<dbReference type="PANTHER" id="PTHR48111">
    <property type="entry name" value="REGULATOR OF RPOS"/>
    <property type="match status" value="1"/>
</dbReference>
<keyword evidence="2" id="KW-0902">Two-component regulatory system</keyword>
<dbReference type="InterPro" id="IPR011006">
    <property type="entry name" value="CheY-like_superfamily"/>
</dbReference>
<evidence type="ECO:0000256" key="7">
    <source>
        <dbReference type="PROSITE-ProRule" id="PRU01091"/>
    </source>
</evidence>
<dbReference type="InterPro" id="IPR001867">
    <property type="entry name" value="OmpR/PhoB-type_DNA-bd"/>
</dbReference>
<evidence type="ECO:0000256" key="6">
    <source>
        <dbReference type="PROSITE-ProRule" id="PRU00169"/>
    </source>
</evidence>